<accession>A0A1J5Q7W1</accession>
<name>A0A1J5Q7W1_9ZZZZ</name>
<sequence length="356" mass="38070">MPHSVLTAAPLYSMLSIFGVSVGGGSNYSDAFDVELDGMIVKNPGTVIYKGRAWTELPAPKQKRTETVGAPVYYSAGTAANVSLNGRLVQRTSECGTYMVMNAMFADDPLKEGGAFLGVEPDYGISQVRTPLSTPWMEDKADHRKLFQVPDFVFKVEPIQLTDHVAPWAQAWFEGADVLSSTEARAGGANIFLGVAGYDLTDKANVKLRVSLDGKERCAECEADPTRSGGSGQARVWRIPLPLSAGRHVVEAWVSDQSGNVTYLRQEITALDFPAQEPPVTPGVPPTFKIEVEGGVQAADPGTSIKVTFSEPVTGLSPQTLYVNKVGAQGGTRVPGIRILGTQGEVQAEVHTRFGA</sequence>
<reference evidence="1" key="1">
    <citation type="submission" date="2016-10" db="EMBL/GenBank/DDBJ databases">
        <title>Sequence of Gallionella enrichment culture.</title>
        <authorList>
            <person name="Poehlein A."/>
            <person name="Muehling M."/>
            <person name="Daniel R."/>
        </authorList>
    </citation>
    <scope>NUCLEOTIDE SEQUENCE</scope>
</reference>
<evidence type="ECO:0000313" key="1">
    <source>
        <dbReference type="EMBL" id="OIQ79488.1"/>
    </source>
</evidence>
<proteinExistence type="predicted"/>
<gene>
    <name evidence="1" type="ORF">GALL_387770</name>
</gene>
<organism evidence="1">
    <name type="scientific">mine drainage metagenome</name>
    <dbReference type="NCBI Taxonomy" id="410659"/>
    <lineage>
        <taxon>unclassified sequences</taxon>
        <taxon>metagenomes</taxon>
        <taxon>ecological metagenomes</taxon>
    </lineage>
</organism>
<protein>
    <submittedName>
        <fullName evidence="1">Uncharacterized protein</fullName>
    </submittedName>
</protein>
<dbReference type="EMBL" id="MLJW01001205">
    <property type="protein sequence ID" value="OIQ79488.1"/>
    <property type="molecule type" value="Genomic_DNA"/>
</dbReference>
<comment type="caution">
    <text evidence="1">The sequence shown here is derived from an EMBL/GenBank/DDBJ whole genome shotgun (WGS) entry which is preliminary data.</text>
</comment>
<dbReference type="AlphaFoldDB" id="A0A1J5Q7W1"/>